<sequence>MHNQSHVSEHGNLLSSLHLLSGCRGRLLRPLLRTGGGGAVADPQPSGLQQGHTCPALQTDSLSLFRFMSSSVTRPAVNVINSAVVQTPSLSLRPATSSISRQLCLQTSFSPFPGDKRPHLCQRSVAAIDYHCMAGEKKKSTIGLDTKIGSVFVLINLVTQGALESNGRQESNGESPNCTTYASAFSMVFGNAIPWSEVQIQLL</sequence>
<gene>
    <name evidence="1" type="ORF">F7725_000611</name>
</gene>
<dbReference type="EMBL" id="JAAKFY010000002">
    <property type="protein sequence ID" value="KAF3860356.1"/>
    <property type="molecule type" value="Genomic_DNA"/>
</dbReference>
<comment type="caution">
    <text evidence="1">The sequence shown here is derived from an EMBL/GenBank/DDBJ whole genome shotgun (WGS) entry which is preliminary data.</text>
</comment>
<name>A0A7J5ZFD6_DISMA</name>
<evidence type="ECO:0000313" key="1">
    <source>
        <dbReference type="EMBL" id="KAF3860356.1"/>
    </source>
</evidence>
<dbReference type="AlphaFoldDB" id="A0A7J5ZFD6"/>
<reference evidence="1 2" key="1">
    <citation type="submission" date="2020-03" db="EMBL/GenBank/DDBJ databases">
        <title>Dissostichus mawsoni Genome sequencing and assembly.</title>
        <authorList>
            <person name="Park H."/>
        </authorList>
    </citation>
    <scope>NUCLEOTIDE SEQUENCE [LARGE SCALE GENOMIC DNA]</scope>
    <source>
        <strain evidence="1">DM0001</strain>
        <tissue evidence="1">Muscle</tissue>
    </source>
</reference>
<accession>A0A7J5ZFD6</accession>
<organism evidence="1 2">
    <name type="scientific">Dissostichus mawsoni</name>
    <name type="common">Antarctic cod</name>
    <dbReference type="NCBI Taxonomy" id="36200"/>
    <lineage>
        <taxon>Eukaryota</taxon>
        <taxon>Metazoa</taxon>
        <taxon>Chordata</taxon>
        <taxon>Craniata</taxon>
        <taxon>Vertebrata</taxon>
        <taxon>Euteleostomi</taxon>
        <taxon>Actinopterygii</taxon>
        <taxon>Neopterygii</taxon>
        <taxon>Teleostei</taxon>
        <taxon>Neoteleostei</taxon>
        <taxon>Acanthomorphata</taxon>
        <taxon>Eupercaria</taxon>
        <taxon>Perciformes</taxon>
        <taxon>Notothenioidei</taxon>
        <taxon>Nototheniidae</taxon>
        <taxon>Dissostichus</taxon>
    </lineage>
</organism>
<keyword evidence="2" id="KW-1185">Reference proteome</keyword>
<feature type="non-terminal residue" evidence="1">
    <location>
        <position position="203"/>
    </location>
</feature>
<evidence type="ECO:0000313" key="2">
    <source>
        <dbReference type="Proteomes" id="UP000518266"/>
    </source>
</evidence>
<dbReference type="Proteomes" id="UP000518266">
    <property type="component" value="Unassembled WGS sequence"/>
</dbReference>
<proteinExistence type="predicted"/>
<protein>
    <submittedName>
        <fullName evidence="1">Uncharacterized protein</fullName>
    </submittedName>
</protein>